<evidence type="ECO:0000256" key="2">
    <source>
        <dbReference type="ARBA" id="ARBA00010407"/>
    </source>
</evidence>
<dbReference type="FunFam" id="3.90.70.80:FF:000018">
    <property type="entry name" value="OTU domain-containing protein 5-B"/>
    <property type="match status" value="1"/>
</dbReference>
<evidence type="ECO:0000256" key="1">
    <source>
        <dbReference type="ARBA" id="ARBA00000707"/>
    </source>
</evidence>
<evidence type="ECO:0000256" key="6">
    <source>
        <dbReference type="ARBA" id="ARBA00022801"/>
    </source>
</evidence>
<evidence type="ECO:0000313" key="11">
    <source>
        <dbReference type="EnsemblMetazoa" id="CapteP227475"/>
    </source>
</evidence>
<dbReference type="GO" id="GO:0004843">
    <property type="term" value="F:cysteine-type deubiquitinase activity"/>
    <property type="evidence" value="ECO:0007669"/>
    <property type="project" value="UniProtKB-EC"/>
</dbReference>
<feature type="region of interest" description="Disordered" evidence="8">
    <location>
        <begin position="1"/>
        <end position="110"/>
    </location>
</feature>
<reference evidence="11" key="3">
    <citation type="submission" date="2015-06" db="UniProtKB">
        <authorList>
            <consortium name="EnsemblMetazoa"/>
        </authorList>
    </citation>
    <scope>IDENTIFICATION</scope>
</reference>
<feature type="region of interest" description="Disordered" evidence="8">
    <location>
        <begin position="391"/>
        <end position="452"/>
    </location>
</feature>
<proteinExistence type="inferred from homology"/>
<dbReference type="AlphaFoldDB" id="R7UZA6"/>
<evidence type="ECO:0000256" key="3">
    <source>
        <dbReference type="ARBA" id="ARBA00012759"/>
    </source>
</evidence>
<name>R7UZA6_CAPTE</name>
<dbReference type="OrthoDB" id="409956at2759"/>
<reference evidence="10 12" key="2">
    <citation type="journal article" date="2013" name="Nature">
        <title>Insights into bilaterian evolution from three spiralian genomes.</title>
        <authorList>
            <person name="Simakov O."/>
            <person name="Marletaz F."/>
            <person name="Cho S.J."/>
            <person name="Edsinger-Gonzales E."/>
            <person name="Havlak P."/>
            <person name="Hellsten U."/>
            <person name="Kuo D.H."/>
            <person name="Larsson T."/>
            <person name="Lv J."/>
            <person name="Arendt D."/>
            <person name="Savage R."/>
            <person name="Osoegawa K."/>
            <person name="de Jong P."/>
            <person name="Grimwood J."/>
            <person name="Chapman J.A."/>
            <person name="Shapiro H."/>
            <person name="Aerts A."/>
            <person name="Otillar R.P."/>
            <person name="Terry A.Y."/>
            <person name="Boore J.L."/>
            <person name="Grigoriev I.V."/>
            <person name="Lindberg D.R."/>
            <person name="Seaver E.C."/>
            <person name="Weisblat D.A."/>
            <person name="Putnam N.H."/>
            <person name="Rokhsar D.S."/>
        </authorList>
    </citation>
    <scope>NUCLEOTIDE SEQUENCE</scope>
    <source>
        <strain evidence="10 12">I ESC-2004</strain>
    </source>
</reference>
<dbReference type="MEROPS" id="C85.001"/>
<dbReference type="GO" id="GO:0061578">
    <property type="term" value="F:K63-linked deubiquitinase activity"/>
    <property type="evidence" value="ECO:0007669"/>
    <property type="project" value="TreeGrafter"/>
</dbReference>
<reference evidence="12" key="1">
    <citation type="submission" date="2012-12" db="EMBL/GenBank/DDBJ databases">
        <authorList>
            <person name="Hellsten U."/>
            <person name="Grimwood J."/>
            <person name="Chapman J.A."/>
            <person name="Shapiro H."/>
            <person name="Aerts A."/>
            <person name="Otillar R.P."/>
            <person name="Terry A.Y."/>
            <person name="Boore J.L."/>
            <person name="Simakov O."/>
            <person name="Marletaz F."/>
            <person name="Cho S.-J."/>
            <person name="Edsinger-Gonzales E."/>
            <person name="Havlak P."/>
            <person name="Kuo D.-H."/>
            <person name="Larsson T."/>
            <person name="Lv J."/>
            <person name="Arendt D."/>
            <person name="Savage R."/>
            <person name="Osoegawa K."/>
            <person name="de Jong P."/>
            <person name="Lindberg D.R."/>
            <person name="Seaver E.C."/>
            <person name="Weisblat D.A."/>
            <person name="Putnam N.H."/>
            <person name="Grigoriev I.V."/>
            <person name="Rokhsar D.S."/>
        </authorList>
    </citation>
    <scope>NUCLEOTIDE SEQUENCE</scope>
    <source>
        <strain evidence="12">I ESC-2004</strain>
    </source>
</reference>
<evidence type="ECO:0000256" key="4">
    <source>
        <dbReference type="ARBA" id="ARBA00022670"/>
    </source>
</evidence>
<keyword evidence="4" id="KW-0645">Protease</keyword>
<keyword evidence="5" id="KW-0833">Ubl conjugation pathway</keyword>
<dbReference type="EnsemblMetazoa" id="CapteT227475">
    <property type="protein sequence ID" value="CapteP227475"/>
    <property type="gene ID" value="CapteG227475"/>
</dbReference>
<feature type="compositionally biased region" description="Low complexity" evidence="8">
    <location>
        <begin position="431"/>
        <end position="445"/>
    </location>
</feature>
<dbReference type="InterPro" id="IPR050704">
    <property type="entry name" value="Peptidase_C85-like"/>
</dbReference>
<dbReference type="PANTHER" id="PTHR12419">
    <property type="entry name" value="OTU DOMAIN CONTAINING PROTEIN"/>
    <property type="match status" value="1"/>
</dbReference>
<dbReference type="CDD" id="cd22752">
    <property type="entry name" value="OTU_OTUD5-like"/>
    <property type="match status" value="1"/>
</dbReference>
<feature type="compositionally biased region" description="Basic residues" evidence="8">
    <location>
        <begin position="82"/>
        <end position="102"/>
    </location>
</feature>
<comment type="similarity">
    <text evidence="2">Belongs to the peptidase C85 family.</text>
</comment>
<evidence type="ECO:0000256" key="8">
    <source>
        <dbReference type="SAM" id="MobiDB-lite"/>
    </source>
</evidence>
<evidence type="ECO:0000256" key="7">
    <source>
        <dbReference type="ARBA" id="ARBA00033460"/>
    </source>
</evidence>
<comment type="catalytic activity">
    <reaction evidence="1">
        <text>Thiol-dependent hydrolysis of ester, thioester, amide, peptide and isopeptide bonds formed by the C-terminal Gly of ubiquitin (a 76-residue protein attached to proteins as an intracellular targeting signal).</text>
        <dbReference type="EC" id="3.4.19.12"/>
    </reaction>
</comment>
<keyword evidence="6" id="KW-0378">Hydrolase</keyword>
<dbReference type="HOGENOM" id="CLU_021938_3_0_1"/>
<dbReference type="EMBL" id="AMQN01005688">
    <property type="status" value="NOT_ANNOTATED_CDS"/>
    <property type="molecule type" value="Genomic_DNA"/>
</dbReference>
<dbReference type="OMA" id="NKMHRDP"/>
<gene>
    <name evidence="10" type="ORF">CAPTEDRAFT_227475</name>
</gene>
<organism evidence="10">
    <name type="scientific">Capitella teleta</name>
    <name type="common">Polychaete worm</name>
    <dbReference type="NCBI Taxonomy" id="283909"/>
    <lineage>
        <taxon>Eukaryota</taxon>
        <taxon>Metazoa</taxon>
        <taxon>Spiralia</taxon>
        <taxon>Lophotrochozoa</taxon>
        <taxon>Annelida</taxon>
        <taxon>Polychaeta</taxon>
        <taxon>Sedentaria</taxon>
        <taxon>Scolecida</taxon>
        <taxon>Capitellidae</taxon>
        <taxon>Capitella</taxon>
    </lineage>
</organism>
<evidence type="ECO:0000313" key="12">
    <source>
        <dbReference type="Proteomes" id="UP000014760"/>
    </source>
</evidence>
<dbReference type="EC" id="3.4.19.12" evidence="3"/>
<dbReference type="STRING" id="283909.R7UZA6"/>
<dbReference type="PROSITE" id="PS50802">
    <property type="entry name" value="OTU"/>
    <property type="match status" value="1"/>
</dbReference>
<dbReference type="Gene3D" id="3.90.70.80">
    <property type="match status" value="1"/>
</dbReference>
<evidence type="ECO:0000313" key="10">
    <source>
        <dbReference type="EMBL" id="ELU11592.1"/>
    </source>
</evidence>
<dbReference type="SUPFAM" id="SSF54001">
    <property type="entry name" value="Cysteine proteinases"/>
    <property type="match status" value="1"/>
</dbReference>
<dbReference type="InterPro" id="IPR003323">
    <property type="entry name" value="OTU_dom"/>
</dbReference>
<feature type="compositionally biased region" description="Low complexity" evidence="8">
    <location>
        <begin position="399"/>
        <end position="412"/>
    </location>
</feature>
<feature type="compositionally biased region" description="Basic residues" evidence="8">
    <location>
        <begin position="1"/>
        <end position="10"/>
    </location>
</feature>
<evidence type="ECO:0000259" key="9">
    <source>
        <dbReference type="PROSITE" id="PS50802"/>
    </source>
</evidence>
<dbReference type="PANTHER" id="PTHR12419:SF4">
    <property type="entry name" value="OTU DOMAIN-CONTAINING PROTEIN 5"/>
    <property type="match status" value="1"/>
</dbReference>
<dbReference type="Proteomes" id="UP000014760">
    <property type="component" value="Unassembled WGS sequence"/>
</dbReference>
<sequence>MTILPKKKAGKEKNESEKSSEHQLAPVSPNTEARQGSRRPPSPPARWNSPTPVDIREERVPSHVDPGGIFEEYSAHDGASSHNKRRHRSSPLRSVRKHRHERHERSTVPQWDIPVSSASTVSASSSSHLHASFLPVASTSNETEASAEELNTVEDGEDFGGYNSGDEYNAQPQNISEDIEELERCFEEALKEKRGFIIKKMGEDGACLFRAVADQIYGDQEMHSSVRNHCVDYMAKNKDFFKAYVTEDFNLYLARKRLDHSHGNNVEMQAICELFNRPVEVYQYSTDPINTFQATVDSDYEPIRLSYHRSMHYNSVVNPRKATIGVGLGLPGLQPGLAEKNQMRDAKRVSEDHHIEQTMLEDKLRETDWEVTQEVLEEKVARESYLQWLRDQEKTSRQSTSASATCSVASEAPQGQWWEEPSNPPHPPSLSPHSQPSSSVSQSQNCADINKAPSPQLSLPVTCLSPAQMPSCSSARSPLRPSATECTDDGAASSFHATFAETTSLMNDFPPHLYGLSDWGEEEIMAQVMAQSQCEYLETLKRTAASPATVRHPSPGPSTS</sequence>
<dbReference type="EMBL" id="KB296584">
    <property type="protein sequence ID" value="ELU11592.1"/>
    <property type="molecule type" value="Genomic_DNA"/>
</dbReference>
<dbReference type="GO" id="GO:0006508">
    <property type="term" value="P:proteolysis"/>
    <property type="evidence" value="ECO:0007669"/>
    <property type="project" value="UniProtKB-KW"/>
</dbReference>
<dbReference type="InterPro" id="IPR038765">
    <property type="entry name" value="Papain-like_cys_pep_sf"/>
</dbReference>
<dbReference type="Pfam" id="PF02338">
    <property type="entry name" value="OTU"/>
    <property type="match status" value="1"/>
</dbReference>
<dbReference type="GO" id="GO:0016579">
    <property type="term" value="P:protein deubiquitination"/>
    <property type="evidence" value="ECO:0007669"/>
    <property type="project" value="TreeGrafter"/>
</dbReference>
<protein>
    <recommendedName>
        <fullName evidence="3">ubiquitinyl hydrolase 1</fullName>
        <ecNumber evidence="3">3.4.19.12</ecNumber>
    </recommendedName>
    <alternativeName>
        <fullName evidence="7">Deubiquitinating enzyme A</fullName>
    </alternativeName>
</protein>
<dbReference type="FunCoup" id="R7UZA6">
    <property type="interactions" value="11"/>
</dbReference>
<accession>R7UZA6</accession>
<feature type="compositionally biased region" description="Basic and acidic residues" evidence="8">
    <location>
        <begin position="11"/>
        <end position="21"/>
    </location>
</feature>
<evidence type="ECO:0000256" key="5">
    <source>
        <dbReference type="ARBA" id="ARBA00022786"/>
    </source>
</evidence>
<keyword evidence="12" id="KW-1185">Reference proteome</keyword>
<feature type="domain" description="OTU" evidence="9">
    <location>
        <begin position="196"/>
        <end position="319"/>
    </location>
</feature>